<feature type="compositionally biased region" description="Basic and acidic residues" evidence="1">
    <location>
        <begin position="74"/>
        <end position="104"/>
    </location>
</feature>
<dbReference type="AlphaFoldDB" id="A0AAV8RZZ6"/>
<evidence type="ECO:0000256" key="1">
    <source>
        <dbReference type="SAM" id="MobiDB-lite"/>
    </source>
</evidence>
<feature type="compositionally biased region" description="Polar residues" evidence="1">
    <location>
        <begin position="16"/>
        <end position="26"/>
    </location>
</feature>
<evidence type="ECO:0000313" key="2">
    <source>
        <dbReference type="EMBL" id="KAJ8512731.1"/>
    </source>
</evidence>
<protein>
    <submittedName>
        <fullName evidence="2">Uncharacterized protein</fullName>
    </submittedName>
</protein>
<comment type="caution">
    <text evidence="2">The sequence shown here is derived from an EMBL/GenBank/DDBJ whole genome shotgun (WGS) entry which is preliminary data.</text>
</comment>
<accession>A0AAV8RZZ6</accession>
<keyword evidence="3" id="KW-1185">Reference proteome</keyword>
<dbReference type="EMBL" id="JAQQAF010000001">
    <property type="protein sequence ID" value="KAJ8512731.1"/>
    <property type="molecule type" value="Genomic_DNA"/>
</dbReference>
<feature type="compositionally biased region" description="Low complexity" evidence="1">
    <location>
        <begin position="1"/>
        <end position="15"/>
    </location>
</feature>
<name>A0AAV8RZZ6_ENSVE</name>
<proteinExistence type="predicted"/>
<feature type="compositionally biased region" description="Low complexity" evidence="1">
    <location>
        <begin position="171"/>
        <end position="182"/>
    </location>
</feature>
<gene>
    <name evidence="2" type="ORF">OPV22_003165</name>
</gene>
<organism evidence="2 3">
    <name type="scientific">Ensete ventricosum</name>
    <name type="common">Abyssinian banana</name>
    <name type="synonym">Musa ensete</name>
    <dbReference type="NCBI Taxonomy" id="4639"/>
    <lineage>
        <taxon>Eukaryota</taxon>
        <taxon>Viridiplantae</taxon>
        <taxon>Streptophyta</taxon>
        <taxon>Embryophyta</taxon>
        <taxon>Tracheophyta</taxon>
        <taxon>Spermatophyta</taxon>
        <taxon>Magnoliopsida</taxon>
        <taxon>Liliopsida</taxon>
        <taxon>Zingiberales</taxon>
        <taxon>Musaceae</taxon>
        <taxon>Ensete</taxon>
    </lineage>
</organism>
<feature type="region of interest" description="Disordered" evidence="1">
    <location>
        <begin position="1"/>
        <end position="243"/>
    </location>
</feature>
<dbReference type="Proteomes" id="UP001222027">
    <property type="component" value="Unassembled WGS sequence"/>
</dbReference>
<sequence length="243" mass="26327">MRSLSHIHSLRSLSSQNTHPIINPQPNDVGPKYQDYVPSPDVGESDDSDDGKPLSHRLNTPPPAAQKKISVGSEKMHMHSSDHKFVNKSTDKMILDKPIIKREDSDDSDDEKPLSLKFSSSTVVSKGGSPHATKTQSWKPTLLPSLKMNSDIKGCSDDSEDEKPLLSRFQSKAIGSSSMKSSTSDDKPFSSKLMLNGSSKKEGNSENRSSGGGQQRPLGDPDPTGSSSVKKAKVSENLCFCES</sequence>
<evidence type="ECO:0000313" key="3">
    <source>
        <dbReference type="Proteomes" id="UP001222027"/>
    </source>
</evidence>
<reference evidence="2 3" key="1">
    <citation type="submission" date="2022-12" db="EMBL/GenBank/DDBJ databases">
        <title>Chromosome-scale assembly of the Ensete ventricosum genome.</title>
        <authorList>
            <person name="Dussert Y."/>
            <person name="Stocks J."/>
            <person name="Wendawek A."/>
            <person name="Woldeyes F."/>
            <person name="Nichols R.A."/>
            <person name="Borrell J.S."/>
        </authorList>
    </citation>
    <scope>NUCLEOTIDE SEQUENCE [LARGE SCALE GENOMIC DNA]</scope>
    <source>
        <strain evidence="3">cv. Maze</strain>
        <tissue evidence="2">Seeds</tissue>
    </source>
</reference>